<name>A0A9W9YLQ1_9CNID</name>
<keyword evidence="3" id="KW-1185">Reference proteome</keyword>
<dbReference type="AlphaFoldDB" id="A0A9W9YLQ1"/>
<feature type="region of interest" description="Disordered" evidence="1">
    <location>
        <begin position="1"/>
        <end position="35"/>
    </location>
</feature>
<proteinExistence type="predicted"/>
<reference evidence="2" key="1">
    <citation type="submission" date="2023-01" db="EMBL/GenBank/DDBJ databases">
        <title>Genome assembly of the deep-sea coral Lophelia pertusa.</title>
        <authorList>
            <person name="Herrera S."/>
            <person name="Cordes E."/>
        </authorList>
    </citation>
    <scope>NUCLEOTIDE SEQUENCE</scope>
    <source>
        <strain evidence="2">USNM1676648</strain>
        <tissue evidence="2">Polyp</tissue>
    </source>
</reference>
<evidence type="ECO:0000313" key="2">
    <source>
        <dbReference type="EMBL" id="KAJ7357457.1"/>
    </source>
</evidence>
<evidence type="ECO:0000256" key="1">
    <source>
        <dbReference type="SAM" id="MobiDB-lite"/>
    </source>
</evidence>
<protein>
    <submittedName>
        <fullName evidence="2">Uncharacterized protein</fullName>
    </submittedName>
</protein>
<dbReference type="Proteomes" id="UP001163046">
    <property type="component" value="Unassembled WGS sequence"/>
</dbReference>
<organism evidence="2 3">
    <name type="scientific">Desmophyllum pertusum</name>
    <dbReference type="NCBI Taxonomy" id="174260"/>
    <lineage>
        <taxon>Eukaryota</taxon>
        <taxon>Metazoa</taxon>
        <taxon>Cnidaria</taxon>
        <taxon>Anthozoa</taxon>
        <taxon>Hexacorallia</taxon>
        <taxon>Scleractinia</taxon>
        <taxon>Caryophylliina</taxon>
        <taxon>Caryophylliidae</taxon>
        <taxon>Desmophyllum</taxon>
    </lineage>
</organism>
<evidence type="ECO:0000313" key="3">
    <source>
        <dbReference type="Proteomes" id="UP001163046"/>
    </source>
</evidence>
<feature type="compositionally biased region" description="Basic and acidic residues" evidence="1">
    <location>
        <begin position="8"/>
        <end position="35"/>
    </location>
</feature>
<sequence>MLGVSNNVKDEREDDVLGKEKAEMPPQRTEEEKKPSVSVDGFLVSCTSCLMLMSRCPFSPEDLVSFPSLQLSHSRGSNKLLRSAIVSSPFDPNTVSMIILEELPLLVSSSPPVASFPTECFHKEFPANQRKS</sequence>
<gene>
    <name evidence="2" type="ORF">OS493_024973</name>
</gene>
<dbReference type="EMBL" id="MU827321">
    <property type="protein sequence ID" value="KAJ7357457.1"/>
    <property type="molecule type" value="Genomic_DNA"/>
</dbReference>
<accession>A0A9W9YLQ1</accession>
<comment type="caution">
    <text evidence="2">The sequence shown here is derived from an EMBL/GenBank/DDBJ whole genome shotgun (WGS) entry which is preliminary data.</text>
</comment>